<keyword evidence="2" id="KW-1185">Reference proteome</keyword>
<accession>A0ABW4QVW6</accession>
<dbReference type="NCBIfam" id="TIGR04256">
    <property type="entry name" value="GxxExxY"/>
    <property type="match status" value="1"/>
</dbReference>
<reference evidence="2" key="1">
    <citation type="journal article" date="2019" name="Int. J. Syst. Evol. Microbiol.">
        <title>The Global Catalogue of Microorganisms (GCM) 10K type strain sequencing project: providing services to taxonomists for standard genome sequencing and annotation.</title>
        <authorList>
            <consortium name="The Broad Institute Genomics Platform"/>
            <consortium name="The Broad Institute Genome Sequencing Center for Infectious Disease"/>
            <person name="Wu L."/>
            <person name="Ma J."/>
        </authorList>
    </citation>
    <scope>NUCLEOTIDE SEQUENCE [LARGE SCALE GENOMIC DNA]</scope>
    <source>
        <strain evidence="2">CGMCC 1.15795</strain>
    </source>
</reference>
<proteinExistence type="predicted"/>
<comment type="caution">
    <text evidence="1">The sequence shown here is derived from an EMBL/GenBank/DDBJ whole genome shotgun (WGS) entry which is preliminary data.</text>
</comment>
<dbReference type="EMBL" id="JBHUFD010000005">
    <property type="protein sequence ID" value="MFD1873534.1"/>
    <property type="molecule type" value="Genomic_DNA"/>
</dbReference>
<dbReference type="InterPro" id="IPR026350">
    <property type="entry name" value="GxxExxY"/>
</dbReference>
<gene>
    <name evidence="1" type="ORF">ACFSDX_13900</name>
</gene>
<dbReference type="RefSeq" id="WP_382314508.1">
    <property type="nucleotide sequence ID" value="NZ_JBHUFD010000005.1"/>
</dbReference>
<evidence type="ECO:0000313" key="2">
    <source>
        <dbReference type="Proteomes" id="UP001597197"/>
    </source>
</evidence>
<evidence type="ECO:0000313" key="1">
    <source>
        <dbReference type="EMBL" id="MFD1873534.1"/>
    </source>
</evidence>
<dbReference type="Pfam" id="PF13366">
    <property type="entry name" value="PDDEXK_3"/>
    <property type="match status" value="1"/>
</dbReference>
<organism evidence="1 2">
    <name type="scientific">Hymenobacter bucti</name>
    <dbReference type="NCBI Taxonomy" id="1844114"/>
    <lineage>
        <taxon>Bacteria</taxon>
        <taxon>Pseudomonadati</taxon>
        <taxon>Bacteroidota</taxon>
        <taxon>Cytophagia</taxon>
        <taxon>Cytophagales</taxon>
        <taxon>Hymenobacteraceae</taxon>
        <taxon>Hymenobacter</taxon>
    </lineage>
</organism>
<name>A0ABW4QVW6_9BACT</name>
<sequence length="130" mass="14897">MLLDNRHSALTRSIIGCAMEVHRTLGSGFQEVIYQRSLAVEMEKAGLVFGREIEMPLFYKGVDVGSRRVDFLVGEAVLVELKALHELTPTHFSQIINYLEAYHLEVGLLINFGERSLRFKRFIKSQRSQE</sequence>
<dbReference type="Proteomes" id="UP001597197">
    <property type="component" value="Unassembled WGS sequence"/>
</dbReference>
<protein>
    <submittedName>
        <fullName evidence="1">GxxExxY protein</fullName>
    </submittedName>
</protein>